<gene>
    <name evidence="1" type="ORF">NBH00_12915</name>
</gene>
<protein>
    <recommendedName>
        <fullName evidence="3">Gliding motility-associated lipoprotein GldH</fullName>
    </recommendedName>
</protein>
<organism evidence="1 2">
    <name type="scientific">Paraconexibacter antarcticus</name>
    <dbReference type="NCBI Taxonomy" id="2949664"/>
    <lineage>
        <taxon>Bacteria</taxon>
        <taxon>Bacillati</taxon>
        <taxon>Actinomycetota</taxon>
        <taxon>Thermoleophilia</taxon>
        <taxon>Solirubrobacterales</taxon>
        <taxon>Paraconexibacteraceae</taxon>
        <taxon>Paraconexibacter</taxon>
    </lineage>
</organism>
<sequence>MSVRAAWHAAPLVLTGVTLLASGCGSGSSGRPATPVPGLPRVTLILRHSGADHQLLACSIVHHYARFTARRPIVFEGNLQPREHASHFKIKIKIKRCVDGHFQDSGSWDIRGGRNGRFQGMLPIPGKGIYFARARYRNDVGTATSDKVYFDVA</sequence>
<name>A0ABY5E2U6_9ACTN</name>
<proteinExistence type="predicted"/>
<dbReference type="RefSeq" id="WP_254573765.1">
    <property type="nucleotide sequence ID" value="NZ_CP098502.1"/>
</dbReference>
<evidence type="ECO:0000313" key="1">
    <source>
        <dbReference type="EMBL" id="UTI67125.1"/>
    </source>
</evidence>
<accession>A0ABY5E2U6</accession>
<dbReference type="EMBL" id="CP098502">
    <property type="protein sequence ID" value="UTI67125.1"/>
    <property type="molecule type" value="Genomic_DNA"/>
</dbReference>
<evidence type="ECO:0008006" key="3">
    <source>
        <dbReference type="Google" id="ProtNLM"/>
    </source>
</evidence>
<keyword evidence="2" id="KW-1185">Reference proteome</keyword>
<dbReference type="Proteomes" id="UP001056035">
    <property type="component" value="Chromosome"/>
</dbReference>
<reference evidence="1 2" key="1">
    <citation type="submission" date="2022-06" db="EMBL/GenBank/DDBJ databases">
        <title>Paraconexibacter antarcticus.</title>
        <authorList>
            <person name="Kim C.S."/>
        </authorList>
    </citation>
    <scope>NUCLEOTIDE SEQUENCE [LARGE SCALE GENOMIC DNA]</scope>
    <source>
        <strain evidence="1 2">02-257</strain>
    </source>
</reference>
<dbReference type="PROSITE" id="PS51257">
    <property type="entry name" value="PROKAR_LIPOPROTEIN"/>
    <property type="match status" value="1"/>
</dbReference>
<evidence type="ECO:0000313" key="2">
    <source>
        <dbReference type="Proteomes" id="UP001056035"/>
    </source>
</evidence>